<comment type="function">
    <text evidence="17">Catalyzes the dephosphorylation of undecaprenyl diphosphate (UPP). Confers resistance to bacitracin.</text>
</comment>
<dbReference type="GO" id="GO:0008360">
    <property type="term" value="P:regulation of cell shape"/>
    <property type="evidence" value="ECO:0007669"/>
    <property type="project" value="UniProtKB-KW"/>
</dbReference>
<evidence type="ECO:0000256" key="6">
    <source>
        <dbReference type="ARBA" id="ARBA00022692"/>
    </source>
</evidence>
<dbReference type="HAMAP" id="MF_01006">
    <property type="entry name" value="Undec_diphosphatase"/>
    <property type="match status" value="1"/>
</dbReference>
<evidence type="ECO:0000256" key="14">
    <source>
        <dbReference type="ARBA" id="ARBA00032707"/>
    </source>
</evidence>
<dbReference type="GO" id="GO:0050380">
    <property type="term" value="F:undecaprenyl-diphosphatase activity"/>
    <property type="evidence" value="ECO:0007669"/>
    <property type="project" value="UniProtKB-UniRule"/>
</dbReference>
<organism evidence="18 19">
    <name type="scientific">Paenibacillus lutrae</name>
    <dbReference type="NCBI Taxonomy" id="2078573"/>
    <lineage>
        <taxon>Bacteria</taxon>
        <taxon>Bacillati</taxon>
        <taxon>Bacillota</taxon>
        <taxon>Bacilli</taxon>
        <taxon>Bacillales</taxon>
        <taxon>Paenibacillaceae</taxon>
        <taxon>Paenibacillus</taxon>
    </lineage>
</organism>
<evidence type="ECO:0000256" key="15">
    <source>
        <dbReference type="ARBA" id="ARBA00032932"/>
    </source>
</evidence>
<comment type="subcellular location">
    <subcellularLocation>
        <location evidence="1 17">Cell membrane</location>
        <topology evidence="1 17">Multi-pass membrane protein</topology>
    </subcellularLocation>
</comment>
<evidence type="ECO:0000256" key="16">
    <source>
        <dbReference type="ARBA" id="ARBA00047594"/>
    </source>
</evidence>
<dbReference type="NCBIfam" id="TIGR00753">
    <property type="entry name" value="undec_PP_bacA"/>
    <property type="match status" value="1"/>
</dbReference>
<dbReference type="Pfam" id="PF02673">
    <property type="entry name" value="BacA"/>
    <property type="match status" value="1"/>
</dbReference>
<evidence type="ECO:0000256" key="7">
    <source>
        <dbReference type="ARBA" id="ARBA00022801"/>
    </source>
</evidence>
<comment type="miscellaneous">
    <text evidence="17">Bacitracin is thought to be involved in the inhibition of peptidoglycan synthesis by sequestering undecaprenyl diphosphate, thereby reducing the pool of lipid carrier available.</text>
</comment>
<dbReference type="PANTHER" id="PTHR30622">
    <property type="entry name" value="UNDECAPRENYL-DIPHOSPHATASE"/>
    <property type="match status" value="1"/>
</dbReference>
<dbReference type="NCBIfam" id="NF001389">
    <property type="entry name" value="PRK00281.1-2"/>
    <property type="match status" value="1"/>
</dbReference>
<dbReference type="InterPro" id="IPR003824">
    <property type="entry name" value="UppP"/>
</dbReference>
<evidence type="ECO:0000313" key="18">
    <source>
        <dbReference type="EMBL" id="MVO99059.1"/>
    </source>
</evidence>
<protein>
    <recommendedName>
        <fullName evidence="4 17">Undecaprenyl-diphosphatase</fullName>
        <ecNumber evidence="3 17">3.6.1.27</ecNumber>
    </recommendedName>
    <alternativeName>
        <fullName evidence="15 17">Bacitracin resistance protein</fullName>
    </alternativeName>
    <alternativeName>
        <fullName evidence="14 17">Undecaprenyl pyrophosphate phosphatase</fullName>
    </alternativeName>
</protein>
<feature type="transmembrane region" description="Helical" evidence="17">
    <location>
        <begin position="107"/>
        <end position="127"/>
    </location>
</feature>
<name>A0A7X3FG26_9BACL</name>
<evidence type="ECO:0000256" key="13">
    <source>
        <dbReference type="ARBA" id="ARBA00023316"/>
    </source>
</evidence>
<evidence type="ECO:0000256" key="4">
    <source>
        <dbReference type="ARBA" id="ARBA00021581"/>
    </source>
</evidence>
<dbReference type="NCBIfam" id="NF001390">
    <property type="entry name" value="PRK00281.1-4"/>
    <property type="match status" value="1"/>
</dbReference>
<evidence type="ECO:0000313" key="19">
    <source>
        <dbReference type="Proteomes" id="UP000490800"/>
    </source>
</evidence>
<keyword evidence="6 17" id="KW-0812">Transmembrane</keyword>
<feature type="transmembrane region" description="Helical" evidence="17">
    <location>
        <begin position="186"/>
        <end position="204"/>
    </location>
</feature>
<evidence type="ECO:0000256" key="11">
    <source>
        <dbReference type="ARBA" id="ARBA00023136"/>
    </source>
</evidence>
<dbReference type="GO" id="GO:0005886">
    <property type="term" value="C:plasma membrane"/>
    <property type="evidence" value="ECO:0007669"/>
    <property type="project" value="UniProtKB-SubCell"/>
</dbReference>
<comment type="caution">
    <text evidence="18">The sequence shown here is derived from an EMBL/GenBank/DDBJ whole genome shotgun (WGS) entry which is preliminary data.</text>
</comment>
<evidence type="ECO:0000256" key="1">
    <source>
        <dbReference type="ARBA" id="ARBA00004651"/>
    </source>
</evidence>
<feature type="transmembrane region" description="Helical" evidence="17">
    <location>
        <begin position="81"/>
        <end position="101"/>
    </location>
</feature>
<evidence type="ECO:0000256" key="12">
    <source>
        <dbReference type="ARBA" id="ARBA00023251"/>
    </source>
</evidence>
<keyword evidence="12 17" id="KW-0046">Antibiotic resistance</keyword>
<evidence type="ECO:0000256" key="2">
    <source>
        <dbReference type="ARBA" id="ARBA00010621"/>
    </source>
</evidence>
<accession>A0A7X3FG26</accession>
<gene>
    <name evidence="17" type="primary">uppP</name>
    <name evidence="18" type="ORF">EDM21_05910</name>
</gene>
<keyword evidence="7 17" id="KW-0378">Hydrolase</keyword>
<reference evidence="18 19" key="1">
    <citation type="journal article" date="2019" name="Microorganisms">
        <title>Paenibacillus lutrae sp. nov., A Chitinolytic Species Isolated from A River Otter in Castril Natural Park, Granada, Spain.</title>
        <authorList>
            <person name="Rodriguez M."/>
            <person name="Reina J.C."/>
            <person name="Bejar V."/>
            <person name="Llamas I."/>
        </authorList>
    </citation>
    <scope>NUCLEOTIDE SEQUENCE [LARGE SCALE GENOMIC DNA]</scope>
    <source>
        <strain evidence="18 19">N10</strain>
    </source>
</reference>
<keyword evidence="13 17" id="KW-0961">Cell wall biogenesis/degradation</keyword>
<dbReference type="NCBIfam" id="NF001388">
    <property type="entry name" value="PRK00281.1-1"/>
    <property type="match status" value="1"/>
</dbReference>
<feature type="transmembrane region" description="Helical" evidence="17">
    <location>
        <begin position="248"/>
        <end position="264"/>
    </location>
</feature>
<keyword evidence="8 17" id="KW-0133">Cell shape</keyword>
<keyword evidence="11 17" id="KW-0472">Membrane</keyword>
<dbReference type="PANTHER" id="PTHR30622:SF3">
    <property type="entry name" value="UNDECAPRENYL-DIPHOSPHATASE"/>
    <property type="match status" value="1"/>
</dbReference>
<keyword evidence="10 17" id="KW-1133">Transmembrane helix</keyword>
<comment type="catalytic activity">
    <reaction evidence="16 17">
        <text>di-trans,octa-cis-undecaprenyl diphosphate + H2O = di-trans,octa-cis-undecaprenyl phosphate + phosphate + H(+)</text>
        <dbReference type="Rhea" id="RHEA:28094"/>
        <dbReference type="ChEBI" id="CHEBI:15377"/>
        <dbReference type="ChEBI" id="CHEBI:15378"/>
        <dbReference type="ChEBI" id="CHEBI:43474"/>
        <dbReference type="ChEBI" id="CHEBI:58405"/>
        <dbReference type="ChEBI" id="CHEBI:60392"/>
        <dbReference type="EC" id="3.6.1.27"/>
    </reaction>
</comment>
<keyword evidence="9 17" id="KW-0573">Peptidoglycan synthesis</keyword>
<dbReference type="GO" id="GO:0009252">
    <property type="term" value="P:peptidoglycan biosynthetic process"/>
    <property type="evidence" value="ECO:0007669"/>
    <property type="project" value="UniProtKB-KW"/>
</dbReference>
<keyword evidence="19" id="KW-1185">Reference proteome</keyword>
<feature type="transmembrane region" description="Helical" evidence="17">
    <location>
        <begin position="216"/>
        <end position="236"/>
    </location>
</feature>
<proteinExistence type="inferred from homology"/>
<dbReference type="GO" id="GO:0071555">
    <property type="term" value="P:cell wall organization"/>
    <property type="evidence" value="ECO:0007669"/>
    <property type="project" value="UniProtKB-KW"/>
</dbReference>
<sequence>MSELLIAFILGIVEGLAEFLPISSTGHLILVGHLLGFEGERAKTFEIVIQLGAILAITVLYQERLVSLFNIKPLLNQEKKFNALHVILGVLPAGIVGVLTLDLVKMYLFQPYTVVIGLVAGAILILFAEKKKPEPVSFSLDELTYKQALTIGLFQCLAAFPGFSRAGSTISGGLLAKASYKTASEFSFLIAIPIMVGVTGLDLYKSRDLLTASDIPMFAIGFLTSFAVAMLAVVTFLKLLEKWGLTPFAYYRIVLAILFTLFVLL</sequence>
<evidence type="ECO:0000256" key="9">
    <source>
        <dbReference type="ARBA" id="ARBA00022984"/>
    </source>
</evidence>
<evidence type="ECO:0000256" key="17">
    <source>
        <dbReference type="HAMAP-Rule" id="MF_01006"/>
    </source>
</evidence>
<dbReference type="GO" id="GO:0046677">
    <property type="term" value="P:response to antibiotic"/>
    <property type="evidence" value="ECO:0007669"/>
    <property type="project" value="UniProtKB-UniRule"/>
</dbReference>
<evidence type="ECO:0000256" key="5">
    <source>
        <dbReference type="ARBA" id="ARBA00022475"/>
    </source>
</evidence>
<evidence type="ECO:0000256" key="10">
    <source>
        <dbReference type="ARBA" id="ARBA00022989"/>
    </source>
</evidence>
<dbReference type="EMBL" id="RHLK01000002">
    <property type="protein sequence ID" value="MVO99059.1"/>
    <property type="molecule type" value="Genomic_DNA"/>
</dbReference>
<keyword evidence="5 17" id="KW-1003">Cell membrane</keyword>
<dbReference type="RefSeq" id="WP_157333715.1">
    <property type="nucleotide sequence ID" value="NZ_RHLK01000002.1"/>
</dbReference>
<dbReference type="EC" id="3.6.1.27" evidence="3 17"/>
<dbReference type="OrthoDB" id="9808289at2"/>
<dbReference type="AlphaFoldDB" id="A0A7X3FG26"/>
<evidence type="ECO:0000256" key="8">
    <source>
        <dbReference type="ARBA" id="ARBA00022960"/>
    </source>
</evidence>
<evidence type="ECO:0000256" key="3">
    <source>
        <dbReference type="ARBA" id="ARBA00012374"/>
    </source>
</evidence>
<comment type="similarity">
    <text evidence="2 17">Belongs to the UppP family.</text>
</comment>
<dbReference type="Proteomes" id="UP000490800">
    <property type="component" value="Unassembled WGS sequence"/>
</dbReference>
<feature type="transmembrane region" description="Helical" evidence="17">
    <location>
        <begin position="41"/>
        <end position="61"/>
    </location>
</feature>